<organism evidence="2">
    <name type="scientific">Candidatus Berkiella cookevillensis</name>
    <dbReference type="NCBI Taxonomy" id="437022"/>
    <lineage>
        <taxon>Bacteria</taxon>
        <taxon>Pseudomonadati</taxon>
        <taxon>Pseudomonadota</taxon>
        <taxon>Gammaproteobacteria</taxon>
        <taxon>Candidatus Berkiellales</taxon>
        <taxon>Candidatus Berkiellaceae</taxon>
        <taxon>Candidatus Berkiella</taxon>
    </lineage>
</organism>
<evidence type="ECO:0008006" key="5">
    <source>
        <dbReference type="Google" id="ProtNLM"/>
    </source>
</evidence>
<comment type="caution">
    <text evidence="2">The sequence shown here is derived from an EMBL/GenBank/DDBJ whole genome shotgun (WGS) entry which is preliminary data.</text>
</comment>
<dbReference type="Proteomes" id="UP000051494">
    <property type="component" value="Unassembled WGS sequence"/>
</dbReference>
<reference evidence="2" key="1">
    <citation type="submission" date="2015-09" db="EMBL/GenBank/DDBJ databases">
        <title>Draft Genome Sequences of Two Novel Amoeba-resistant Intranuclear Bacteria, Candidatus Berkiella cookevillensis and Candidatus Berkiella aquae.</title>
        <authorList>
            <person name="Mehari Y.T."/>
            <person name="Arivett B.A."/>
            <person name="Farone A.L."/>
            <person name="Gunderson J.H."/>
            <person name="Farone M.B."/>
        </authorList>
    </citation>
    <scope>NUCLEOTIDE SEQUENCE [LARGE SCALE GENOMIC DNA]</scope>
    <source>
        <strain evidence="2">CC99</strain>
    </source>
</reference>
<dbReference type="EMBL" id="LKHV02000001">
    <property type="protein sequence ID" value="MCS5709659.1"/>
    <property type="molecule type" value="Genomic_DNA"/>
</dbReference>
<dbReference type="STRING" id="437022.CC99x_01224"/>
<protein>
    <recommendedName>
        <fullName evidence="5">Fimbrial assembly protein (PilN)</fullName>
    </recommendedName>
</protein>
<dbReference type="EMBL" id="LKHV01000005">
    <property type="protein sequence ID" value="KRG18743.1"/>
    <property type="molecule type" value="Genomic_DNA"/>
</dbReference>
<dbReference type="AlphaFoldDB" id="A0A0Q9YQJ9"/>
<evidence type="ECO:0000256" key="1">
    <source>
        <dbReference type="SAM" id="Phobius"/>
    </source>
</evidence>
<keyword evidence="1" id="KW-0472">Membrane</keyword>
<keyword evidence="4" id="KW-1185">Reference proteome</keyword>
<keyword evidence="1" id="KW-1133">Transmembrane helix</keyword>
<evidence type="ECO:0000313" key="3">
    <source>
        <dbReference type="EMBL" id="MCS5709659.1"/>
    </source>
</evidence>
<reference evidence="3" key="2">
    <citation type="journal article" date="2016" name="Genome Announc.">
        <title>Draft Genome Sequences of Two Novel Amoeba-Resistant Intranuclear Bacteria, 'Candidatus Berkiella cookevillensis' and 'Candidatus Berkiella aquae'.</title>
        <authorList>
            <person name="Mehari Y.T."/>
            <person name="Arivett B.A."/>
            <person name="Farone A.L."/>
            <person name="Gunderson J.H."/>
            <person name="Farone M.B."/>
        </authorList>
    </citation>
    <scope>NUCLEOTIDE SEQUENCE</scope>
    <source>
        <strain evidence="3">CC99</strain>
    </source>
</reference>
<reference evidence="3" key="3">
    <citation type="submission" date="2021-06" db="EMBL/GenBank/DDBJ databases">
        <title>Genomic Description and Analysis of Intracellular Bacteria, Candidatus Berkiella cookevillensis and Candidatus Berkiella aquae.</title>
        <authorList>
            <person name="Kidane D.T."/>
            <person name="Mehari Y.T."/>
            <person name="Rice F.C."/>
            <person name="Arivett B.A."/>
            <person name="Farone A.L."/>
            <person name="Berk S.G."/>
            <person name="Farone M.B."/>
        </authorList>
    </citation>
    <scope>NUCLEOTIDE SEQUENCE</scope>
    <source>
        <strain evidence="3">CC99</strain>
    </source>
</reference>
<feature type="transmembrane region" description="Helical" evidence="1">
    <location>
        <begin position="20"/>
        <end position="40"/>
    </location>
</feature>
<keyword evidence="1" id="KW-0812">Transmembrane</keyword>
<evidence type="ECO:0000313" key="2">
    <source>
        <dbReference type="EMBL" id="KRG18743.1"/>
    </source>
</evidence>
<gene>
    <name evidence="3" type="ORF">CC99x_012205</name>
    <name evidence="2" type="ORF">CC99x_01224</name>
</gene>
<sequence>MKQNINFLTTTAVSPPLTRAMLIVTVWVVTFLILLFWALIQKNKLHEINRYVEAAQTQNKIIKDKIQTLSRTLANSAVDSDKVASHSAYPSIHLTKYLNQIAKNYVQGTTIDYIHIQEGQKILIEGKALHPSLVTKIVDKWTPFEDRPFKIKIKSINPQTKHVAFSIEAE</sequence>
<accession>A0A0Q9YQJ9</accession>
<name>A0A0Q9YQJ9_9GAMM</name>
<dbReference type="RefSeq" id="WP_057624334.1">
    <property type="nucleotide sequence ID" value="NZ_LKHV02000001.1"/>
</dbReference>
<evidence type="ECO:0000313" key="4">
    <source>
        <dbReference type="Proteomes" id="UP000051494"/>
    </source>
</evidence>
<proteinExistence type="predicted"/>